<feature type="signal peptide" evidence="1">
    <location>
        <begin position="1"/>
        <end position="19"/>
    </location>
</feature>
<gene>
    <name evidence="2" type="ORF">EI546_11500</name>
</gene>
<evidence type="ECO:0000313" key="2">
    <source>
        <dbReference type="EMBL" id="QAA82303.1"/>
    </source>
</evidence>
<sequence length="365" mass="42640">MKKTISALFILLCSSMVSSQITMGNSLDRANIEKEIVKAPPYENHENFLSYEEYYGYNPPKDKTPTKEEFYSRYNDSKIFFPKYSNSYREKDIYIFKDESTINLLKREFINERYFKIERIDAELGKTPFYAKINDRNKEFLETDLLFTLKDEETGEIVYVVESSISFVLVPFYENLTDLFSKTSFIATQDFSADKLPLSTKNGSLYIDKGTEWKGRFSLLRGRDINFFPGDEITNEDQDLKYMAILGNGNDTIIMNITKSNSGRWWFSEVFTPKHIAEKRSEKTEAERKEKLNSLVKKYGQNYGNLVFNKKGTIGMTKEMCKDIYGITLNKKSYTDAKGEIEIWEYTGMLKLYFTNGKLSEIIKY</sequence>
<dbReference type="Proteomes" id="UP000285517">
    <property type="component" value="Chromosome"/>
</dbReference>
<organism evidence="2 3">
    <name type="scientific">Aequorivita ciconiae</name>
    <dbReference type="NCBI Taxonomy" id="2494375"/>
    <lineage>
        <taxon>Bacteria</taxon>
        <taxon>Pseudomonadati</taxon>
        <taxon>Bacteroidota</taxon>
        <taxon>Flavobacteriia</taxon>
        <taxon>Flavobacteriales</taxon>
        <taxon>Flavobacteriaceae</taxon>
        <taxon>Aequorivita</taxon>
    </lineage>
</organism>
<keyword evidence="3" id="KW-1185">Reference proteome</keyword>
<reference evidence="2 3" key="1">
    <citation type="submission" date="2019-01" db="EMBL/GenBank/DDBJ databases">
        <title>Complete genome sequencing of Aequorivita sp. H23M31.</title>
        <authorList>
            <person name="Bae J.-W."/>
        </authorList>
    </citation>
    <scope>NUCLEOTIDE SEQUENCE [LARGE SCALE GENOMIC DNA]</scope>
    <source>
        <strain evidence="2 3">H23M31</strain>
    </source>
</reference>
<accession>A0A410G4V6</accession>
<dbReference type="KEGG" id="aev:EI546_11500"/>
<feature type="chain" id="PRO_5019028116" evidence="1">
    <location>
        <begin position="20"/>
        <end position="365"/>
    </location>
</feature>
<evidence type="ECO:0000313" key="3">
    <source>
        <dbReference type="Proteomes" id="UP000285517"/>
    </source>
</evidence>
<evidence type="ECO:0000256" key="1">
    <source>
        <dbReference type="SAM" id="SignalP"/>
    </source>
</evidence>
<dbReference type="AlphaFoldDB" id="A0A410G4V6"/>
<dbReference type="RefSeq" id="WP_128250670.1">
    <property type="nucleotide sequence ID" value="NZ_CP034951.1"/>
</dbReference>
<keyword evidence="1" id="KW-0732">Signal</keyword>
<name>A0A410G4V6_9FLAO</name>
<proteinExistence type="predicted"/>
<dbReference type="EMBL" id="CP034951">
    <property type="protein sequence ID" value="QAA82303.1"/>
    <property type="molecule type" value="Genomic_DNA"/>
</dbReference>
<dbReference type="OrthoDB" id="1434443at2"/>
<protein>
    <submittedName>
        <fullName evidence="2">Uncharacterized protein</fullName>
    </submittedName>
</protein>